<name>A0A9D5BAG0_PEA</name>
<feature type="transmembrane region" description="Helical" evidence="1">
    <location>
        <begin position="12"/>
        <end position="33"/>
    </location>
</feature>
<protein>
    <submittedName>
        <fullName evidence="2">Uncharacterized protein</fullName>
    </submittedName>
</protein>
<keyword evidence="3" id="KW-1185">Reference proteome</keyword>
<gene>
    <name evidence="2" type="ORF">KIW84_010983</name>
</gene>
<dbReference type="Gramene" id="Psat01G0098300-T1">
    <property type="protein sequence ID" value="KAI5441742.1"/>
    <property type="gene ID" value="KIW84_010983"/>
</dbReference>
<evidence type="ECO:0000313" key="3">
    <source>
        <dbReference type="Proteomes" id="UP001058974"/>
    </source>
</evidence>
<reference evidence="2 3" key="1">
    <citation type="journal article" date="2022" name="Nat. Genet.">
        <title>Improved pea reference genome and pan-genome highlight genomic features and evolutionary characteristics.</title>
        <authorList>
            <person name="Yang T."/>
            <person name="Liu R."/>
            <person name="Luo Y."/>
            <person name="Hu S."/>
            <person name="Wang D."/>
            <person name="Wang C."/>
            <person name="Pandey M.K."/>
            <person name="Ge S."/>
            <person name="Xu Q."/>
            <person name="Li N."/>
            <person name="Li G."/>
            <person name="Huang Y."/>
            <person name="Saxena R.K."/>
            <person name="Ji Y."/>
            <person name="Li M."/>
            <person name="Yan X."/>
            <person name="He Y."/>
            <person name="Liu Y."/>
            <person name="Wang X."/>
            <person name="Xiang C."/>
            <person name="Varshney R.K."/>
            <person name="Ding H."/>
            <person name="Gao S."/>
            <person name="Zong X."/>
        </authorList>
    </citation>
    <scope>NUCLEOTIDE SEQUENCE [LARGE SCALE GENOMIC DNA]</scope>
    <source>
        <strain evidence="2 3">cv. Zhongwan 6</strain>
    </source>
</reference>
<keyword evidence="1" id="KW-1133">Transmembrane helix</keyword>
<dbReference type="AlphaFoldDB" id="A0A9D5BAG0"/>
<keyword evidence="1" id="KW-0472">Membrane</keyword>
<evidence type="ECO:0000256" key="1">
    <source>
        <dbReference type="SAM" id="Phobius"/>
    </source>
</evidence>
<evidence type="ECO:0000313" key="2">
    <source>
        <dbReference type="EMBL" id="KAI5441742.1"/>
    </source>
</evidence>
<accession>A0A9D5BAG0</accession>
<organism evidence="2 3">
    <name type="scientific">Pisum sativum</name>
    <name type="common">Garden pea</name>
    <name type="synonym">Lathyrus oleraceus</name>
    <dbReference type="NCBI Taxonomy" id="3888"/>
    <lineage>
        <taxon>Eukaryota</taxon>
        <taxon>Viridiplantae</taxon>
        <taxon>Streptophyta</taxon>
        <taxon>Embryophyta</taxon>
        <taxon>Tracheophyta</taxon>
        <taxon>Spermatophyta</taxon>
        <taxon>Magnoliopsida</taxon>
        <taxon>eudicotyledons</taxon>
        <taxon>Gunneridae</taxon>
        <taxon>Pentapetalae</taxon>
        <taxon>rosids</taxon>
        <taxon>fabids</taxon>
        <taxon>Fabales</taxon>
        <taxon>Fabaceae</taxon>
        <taxon>Papilionoideae</taxon>
        <taxon>50 kb inversion clade</taxon>
        <taxon>NPAAA clade</taxon>
        <taxon>Hologalegina</taxon>
        <taxon>IRL clade</taxon>
        <taxon>Fabeae</taxon>
        <taxon>Lathyrus</taxon>
    </lineage>
</organism>
<proteinExistence type="predicted"/>
<keyword evidence="1" id="KW-0812">Transmembrane</keyword>
<sequence>MIKPGRYSFNLLVLVMVRVIGALTSILAPFAIFKIGSGFYTLIISTEIGVSFVPYHGLFMDSLWFIIITYEAFRNLIPYVFLLYDPSIIFVVDVDVPGRIIPYAIVRSTPFQAISTILQDESVCFLLPPMVHRTYPFVHFVAKGVTNSNTQLTFKGGLEDFSTIKTFNATIHHLRAPSIKELMWSPPIGRWIKCNVDATCTKNPTLVGSGSIFRDNKDLFLLAFVEPLDTDNYLICEFCVVIRCVEIANERG</sequence>
<dbReference type="Proteomes" id="UP001058974">
    <property type="component" value="Chromosome 1"/>
</dbReference>
<comment type="caution">
    <text evidence="2">The sequence shown here is derived from an EMBL/GenBank/DDBJ whole genome shotgun (WGS) entry which is preliminary data.</text>
</comment>
<dbReference type="EMBL" id="JAMSHJ010000001">
    <property type="protein sequence ID" value="KAI5441742.1"/>
    <property type="molecule type" value="Genomic_DNA"/>
</dbReference>